<protein>
    <recommendedName>
        <fullName evidence="8">Tetrahaem cytochrome domain-containing protein</fullName>
    </recommendedName>
</protein>
<dbReference type="InterPro" id="IPR012286">
    <property type="entry name" value="Tetrahaem_cytochrome"/>
</dbReference>
<accession>A0ABX2CPR8</accession>
<dbReference type="Proteomes" id="UP000886476">
    <property type="component" value="Unassembled WGS sequence"/>
</dbReference>
<reference evidence="9" key="1">
    <citation type="submission" date="2020-05" db="EMBL/GenBank/DDBJ databases">
        <title>Nod-independent and nitrogen-fixing Bradyrhizobium aeschynomene sp. nov. isolated from nodules of Aeschynomene indica.</title>
        <authorList>
            <person name="Zhang Z."/>
        </authorList>
    </citation>
    <scope>NUCLEOTIDE SEQUENCE</scope>
    <source>
        <strain evidence="9">83012</strain>
    </source>
</reference>
<keyword evidence="4" id="KW-0349">Heme</keyword>
<dbReference type="Pfam" id="PF14537">
    <property type="entry name" value="Cytochrom_c3_2"/>
    <property type="match status" value="1"/>
</dbReference>
<proteinExistence type="predicted"/>
<sequence length="154" mass="16797">MSFSGARMDHASLTAPCASCHNGSNATGKSQKHFVTNVPCESCHRTISWSSVNYRHMSASYPNHSAAIGCTACHSGNSQAVPFKFAAYRPDCAACHANDFRPQQHAKLLKPAPMNYTVAELKDCTGACHIYADKSQTTIITRRQRQHRVNGGGW</sequence>
<comment type="caution">
    <text evidence="9">The sequence shown here is derived from an EMBL/GenBank/DDBJ whole genome shotgun (WGS) entry which is preliminary data.</text>
</comment>
<evidence type="ECO:0000256" key="6">
    <source>
        <dbReference type="ARBA" id="ARBA00022982"/>
    </source>
</evidence>
<dbReference type="SUPFAM" id="SSF48695">
    <property type="entry name" value="Multiheme cytochromes"/>
    <property type="match status" value="1"/>
</dbReference>
<keyword evidence="10" id="KW-1185">Reference proteome</keyword>
<dbReference type="InterPro" id="IPR036280">
    <property type="entry name" value="Multihaem_cyt_sf"/>
</dbReference>
<dbReference type="EMBL" id="JABFDN010000021">
    <property type="protein sequence ID" value="NPU69685.1"/>
    <property type="molecule type" value="Genomic_DNA"/>
</dbReference>
<feature type="domain" description="Tetrahaem cytochrome" evidence="8">
    <location>
        <begin position="10"/>
        <end position="80"/>
    </location>
</feature>
<gene>
    <name evidence="9" type="ORF">HL667_32095</name>
</gene>
<evidence type="ECO:0000256" key="2">
    <source>
        <dbReference type="ARBA" id="ARBA00004196"/>
    </source>
</evidence>
<evidence type="ECO:0000313" key="10">
    <source>
        <dbReference type="Proteomes" id="UP000886476"/>
    </source>
</evidence>
<dbReference type="Gene3D" id="3.90.10.10">
    <property type="entry name" value="Cytochrome C3"/>
    <property type="match status" value="1"/>
</dbReference>
<keyword evidence="6" id="KW-0249">Electron transport</keyword>
<keyword evidence="3" id="KW-0813">Transport</keyword>
<evidence type="ECO:0000256" key="4">
    <source>
        <dbReference type="ARBA" id="ARBA00022617"/>
    </source>
</evidence>
<evidence type="ECO:0000259" key="8">
    <source>
        <dbReference type="Pfam" id="PF14537"/>
    </source>
</evidence>
<evidence type="ECO:0000256" key="3">
    <source>
        <dbReference type="ARBA" id="ARBA00022448"/>
    </source>
</evidence>
<evidence type="ECO:0000256" key="5">
    <source>
        <dbReference type="ARBA" id="ARBA00022723"/>
    </source>
</evidence>
<evidence type="ECO:0000256" key="7">
    <source>
        <dbReference type="ARBA" id="ARBA00023004"/>
    </source>
</evidence>
<evidence type="ECO:0000313" key="9">
    <source>
        <dbReference type="EMBL" id="NPU69685.1"/>
    </source>
</evidence>
<comment type="subcellular location">
    <subcellularLocation>
        <location evidence="2">Cell envelope</location>
    </subcellularLocation>
</comment>
<organism evidence="9 10">
    <name type="scientific">Bradyrhizobium aeschynomenes</name>
    <dbReference type="NCBI Taxonomy" id="2734909"/>
    <lineage>
        <taxon>Bacteria</taxon>
        <taxon>Pseudomonadati</taxon>
        <taxon>Pseudomonadota</taxon>
        <taxon>Alphaproteobacteria</taxon>
        <taxon>Hyphomicrobiales</taxon>
        <taxon>Nitrobacteraceae</taxon>
        <taxon>Bradyrhizobium</taxon>
    </lineage>
</organism>
<name>A0ABX2CPR8_9BRAD</name>
<keyword evidence="5" id="KW-0479">Metal-binding</keyword>
<evidence type="ECO:0000256" key="1">
    <source>
        <dbReference type="ARBA" id="ARBA00001926"/>
    </source>
</evidence>
<keyword evidence="7" id="KW-0408">Iron</keyword>
<comment type="cofactor">
    <cofactor evidence="1">
        <name>heme c</name>
        <dbReference type="ChEBI" id="CHEBI:61717"/>
    </cofactor>
</comment>